<dbReference type="SUPFAM" id="SSF56327">
    <property type="entry name" value="LDH C-terminal domain-like"/>
    <property type="match status" value="1"/>
</dbReference>
<dbReference type="PANTHER" id="PTHR43128">
    <property type="entry name" value="L-2-HYDROXYCARBOXYLATE DEHYDROGENASE (NAD(P)(+))"/>
    <property type="match status" value="1"/>
</dbReference>
<dbReference type="CDD" id="cd05291">
    <property type="entry name" value="HicDH_like"/>
    <property type="match status" value="1"/>
</dbReference>
<dbReference type="RefSeq" id="WP_010495089.1">
    <property type="nucleotide sequence ID" value="NZ_JQBK01000121.1"/>
</dbReference>
<dbReference type="KEGG" id="laca:LAC1533_0282"/>
<proteinExistence type="inferred from homology"/>
<evidence type="ECO:0000256" key="5">
    <source>
        <dbReference type="RuleBase" id="RU003369"/>
    </source>
</evidence>
<sequence length="312" mass="33784">MSRKIGVIGTGNVGAAVAHHIVLEGLADQLVLIDKNKEKVTADAIDFTDALANIDHHTGITINDYSQLADADVVISAVGNIRLPNESKTNDRFAELPFTSSAVREVAPQIKASGFNGVLIVITNPCDVITSLYQKYTGLPQNQVIGTGTLLDSARMKRAVASQLKIDPRSVSGYNLGEHGNSQFTAWSTVRALGHPITKIAAQKGLSLEDIDQAARDGGFTVLKGKKYTNYGISAAAVHLARDIINNAHSELPVSNFQEEYATYLSYPAIIGKNGIEEKIQLDLTDEEKRKLQLSADYIKQKLAETLEKQTN</sequence>
<dbReference type="GO" id="GO:0004459">
    <property type="term" value="F:L-lactate dehydrogenase (NAD+) activity"/>
    <property type="evidence" value="ECO:0007669"/>
    <property type="project" value="UniProtKB-EC"/>
</dbReference>
<evidence type="ECO:0000313" key="11">
    <source>
        <dbReference type="Proteomes" id="UP000190935"/>
    </source>
</evidence>
<keyword evidence="4" id="KW-0520">NAD</keyword>
<dbReference type="InterPro" id="IPR036291">
    <property type="entry name" value="NAD(P)-bd_dom_sf"/>
</dbReference>
<dbReference type="Pfam" id="PF00056">
    <property type="entry name" value="Ldh_1_N"/>
    <property type="match status" value="1"/>
</dbReference>
<feature type="binding site" evidence="4">
    <location>
        <begin position="9"/>
        <end position="14"/>
    </location>
    <ligand>
        <name>NAD(+)</name>
        <dbReference type="ChEBI" id="CHEBI:57540"/>
    </ligand>
</feature>
<dbReference type="AlphaFoldDB" id="A0A0R2JU22"/>
<dbReference type="GO" id="GO:0006089">
    <property type="term" value="P:lactate metabolic process"/>
    <property type="evidence" value="ECO:0007669"/>
    <property type="project" value="TreeGrafter"/>
</dbReference>
<organism evidence="8 10">
    <name type="scientific">Ligilactobacillus acidipiscis</name>
    <dbReference type="NCBI Taxonomy" id="89059"/>
    <lineage>
        <taxon>Bacteria</taxon>
        <taxon>Bacillati</taxon>
        <taxon>Bacillota</taxon>
        <taxon>Bacilli</taxon>
        <taxon>Lactobacillales</taxon>
        <taxon>Lactobacillaceae</taxon>
        <taxon>Ligilactobacillus</taxon>
    </lineage>
</organism>
<protein>
    <submittedName>
        <fullName evidence="8">L-2-hydroxyisocaproate dehydrogenase</fullName>
    </submittedName>
    <submittedName>
        <fullName evidence="9">L-lactate dehydrogenase</fullName>
        <ecNumber evidence="9">1.1.1.27</ecNumber>
    </submittedName>
</protein>
<feature type="binding site" evidence="4">
    <location>
        <position position="34"/>
    </location>
    <ligand>
        <name>NAD(+)</name>
        <dbReference type="ChEBI" id="CHEBI:57540"/>
    </ligand>
</feature>
<evidence type="ECO:0000256" key="1">
    <source>
        <dbReference type="ARBA" id="ARBA00006054"/>
    </source>
</evidence>
<feature type="domain" description="Lactate/malate dehydrogenase C-terminal" evidence="7">
    <location>
        <begin position="149"/>
        <end position="308"/>
    </location>
</feature>
<dbReference type="OrthoDB" id="9802969at2"/>
<evidence type="ECO:0000256" key="3">
    <source>
        <dbReference type="PIRSR" id="PIRSR000102-1"/>
    </source>
</evidence>
<dbReference type="Gene3D" id="3.40.50.720">
    <property type="entry name" value="NAD(P)-binding Rossmann-like Domain"/>
    <property type="match status" value="1"/>
</dbReference>
<dbReference type="InterPro" id="IPR001557">
    <property type="entry name" value="L-lactate/malate_DH"/>
</dbReference>
<dbReference type="InterPro" id="IPR018177">
    <property type="entry name" value="L-lactate_DH_AS"/>
</dbReference>
<evidence type="ECO:0000313" key="8">
    <source>
        <dbReference type="EMBL" id="KRN80515.1"/>
    </source>
</evidence>
<dbReference type="InterPro" id="IPR001236">
    <property type="entry name" value="Lactate/malate_DH_N"/>
</dbReference>
<dbReference type="PIRSF" id="PIRSF000102">
    <property type="entry name" value="Lac_mal_DH"/>
    <property type="match status" value="1"/>
</dbReference>
<evidence type="ECO:0000256" key="2">
    <source>
        <dbReference type="ARBA" id="ARBA00023002"/>
    </source>
</evidence>
<name>A0A0R2JU22_9LACO</name>
<dbReference type="InterPro" id="IPR015955">
    <property type="entry name" value="Lactate_DH/Glyco_Ohase_4_C"/>
</dbReference>
<dbReference type="Proteomes" id="UP000051491">
    <property type="component" value="Unassembled WGS sequence"/>
</dbReference>
<feature type="active site" description="Proton acceptor" evidence="3">
    <location>
        <position position="179"/>
    </location>
</feature>
<comment type="similarity">
    <text evidence="1">Belongs to the LDH/MDH superfamily. LDH family.</text>
</comment>
<dbReference type="EMBL" id="LT630287">
    <property type="protein sequence ID" value="SFV39702.1"/>
    <property type="molecule type" value="Genomic_DNA"/>
</dbReference>
<dbReference type="STRING" id="89059.LAC1533_0282"/>
<reference evidence="11" key="2">
    <citation type="submission" date="2016-11" db="EMBL/GenBank/DDBJ databases">
        <authorList>
            <person name="Papadimitriou K."/>
        </authorList>
    </citation>
    <scope>NUCLEOTIDE SEQUENCE [LARGE SCALE GENOMIC DNA]</scope>
    <source>
        <strain evidence="11">ACA-DC 1533</strain>
    </source>
</reference>
<evidence type="ECO:0000313" key="9">
    <source>
        <dbReference type="EMBL" id="SFV39702.1"/>
    </source>
</evidence>
<dbReference type="InterPro" id="IPR022383">
    <property type="entry name" value="Lactate/malate_DH_C"/>
</dbReference>
<dbReference type="EMBL" id="JQBK01000121">
    <property type="protein sequence ID" value="KRN80515.1"/>
    <property type="molecule type" value="Genomic_DNA"/>
</dbReference>
<gene>
    <name evidence="8" type="ORF">IV43_GL000336</name>
    <name evidence="9" type="ORF">LAC1533_0282</name>
</gene>
<dbReference type="Pfam" id="PF02866">
    <property type="entry name" value="Ldh_1_C"/>
    <property type="match status" value="1"/>
</dbReference>
<evidence type="ECO:0000313" key="10">
    <source>
        <dbReference type="Proteomes" id="UP000051491"/>
    </source>
</evidence>
<dbReference type="PANTHER" id="PTHR43128:SF31">
    <property type="entry name" value="L-LACTATE DEHYDROGENASE"/>
    <property type="match status" value="1"/>
</dbReference>
<dbReference type="SUPFAM" id="SSF51735">
    <property type="entry name" value="NAD(P)-binding Rossmann-fold domains"/>
    <property type="match status" value="1"/>
</dbReference>
<feature type="binding site" evidence="4">
    <location>
        <begin position="122"/>
        <end position="124"/>
    </location>
    <ligand>
        <name>NAD(+)</name>
        <dbReference type="ChEBI" id="CHEBI:57540"/>
    </ligand>
</feature>
<dbReference type="Gene3D" id="3.90.110.10">
    <property type="entry name" value="Lactate dehydrogenase/glycoside hydrolase, family 4, C-terminal"/>
    <property type="match status" value="1"/>
</dbReference>
<reference evidence="9" key="3">
    <citation type="submission" date="2016-11" db="EMBL/GenBank/DDBJ databases">
        <authorList>
            <person name="Jaros S."/>
            <person name="Januszkiewicz K."/>
            <person name="Wedrychowicz H."/>
        </authorList>
    </citation>
    <scope>NUCLEOTIDE SEQUENCE [LARGE SCALE GENOMIC DNA]</scope>
    <source>
        <strain evidence="9">ACA-DC 1533</strain>
    </source>
</reference>
<keyword evidence="2 5" id="KW-0560">Oxidoreductase</keyword>
<dbReference type="PATRIC" id="fig|89059.3.peg.341"/>
<feature type="domain" description="Lactate/malate dehydrogenase N-terminal" evidence="6">
    <location>
        <begin position="4"/>
        <end position="146"/>
    </location>
</feature>
<dbReference type="EC" id="1.1.1.27" evidence="9"/>
<dbReference type="PROSITE" id="PS00064">
    <property type="entry name" value="L_LDH"/>
    <property type="match status" value="1"/>
</dbReference>
<accession>A0A0R2JU22</accession>
<evidence type="ECO:0000256" key="4">
    <source>
        <dbReference type="PIRSR" id="PIRSR000102-3"/>
    </source>
</evidence>
<dbReference type="Proteomes" id="UP000190935">
    <property type="component" value="Chromosome I"/>
</dbReference>
<evidence type="ECO:0000259" key="7">
    <source>
        <dbReference type="Pfam" id="PF02866"/>
    </source>
</evidence>
<reference evidence="8 10" key="1">
    <citation type="journal article" date="2015" name="Genome Announc.">
        <title>Expanding the biotechnology potential of lactobacilli through comparative genomics of 213 strains and associated genera.</title>
        <authorList>
            <person name="Sun Z."/>
            <person name="Harris H.M."/>
            <person name="McCann A."/>
            <person name="Guo C."/>
            <person name="Argimon S."/>
            <person name="Zhang W."/>
            <person name="Yang X."/>
            <person name="Jeffery I.B."/>
            <person name="Cooney J.C."/>
            <person name="Kagawa T.F."/>
            <person name="Liu W."/>
            <person name="Song Y."/>
            <person name="Salvetti E."/>
            <person name="Wrobel A."/>
            <person name="Rasinkangas P."/>
            <person name="Parkhill J."/>
            <person name="Rea M.C."/>
            <person name="O'Sullivan O."/>
            <person name="Ritari J."/>
            <person name="Douillard F.P."/>
            <person name="Paul Ross R."/>
            <person name="Yang R."/>
            <person name="Briner A.E."/>
            <person name="Felis G.E."/>
            <person name="de Vos W.M."/>
            <person name="Barrangou R."/>
            <person name="Klaenhammer T.R."/>
            <person name="Caufield P.W."/>
            <person name="Cui Y."/>
            <person name="Zhang H."/>
            <person name="O'Toole P.W."/>
        </authorList>
    </citation>
    <scope>NUCLEOTIDE SEQUENCE [LARGE SCALE GENOMIC DNA]</scope>
    <source>
        <strain evidence="8 10">DSM 15353</strain>
    </source>
</reference>
<evidence type="ECO:0000259" key="6">
    <source>
        <dbReference type="Pfam" id="PF00056"/>
    </source>
</evidence>
<dbReference type="GeneID" id="95348377"/>
<dbReference type="PRINTS" id="PR00086">
    <property type="entry name" value="LLDHDRGNASE"/>
</dbReference>